<dbReference type="Pfam" id="PF07690">
    <property type="entry name" value="MFS_1"/>
    <property type="match status" value="1"/>
</dbReference>
<organism evidence="8">
    <name type="scientific">Notodromas monacha</name>
    <dbReference type="NCBI Taxonomy" id="399045"/>
    <lineage>
        <taxon>Eukaryota</taxon>
        <taxon>Metazoa</taxon>
        <taxon>Ecdysozoa</taxon>
        <taxon>Arthropoda</taxon>
        <taxon>Crustacea</taxon>
        <taxon>Oligostraca</taxon>
        <taxon>Ostracoda</taxon>
        <taxon>Podocopa</taxon>
        <taxon>Podocopida</taxon>
        <taxon>Cypridocopina</taxon>
        <taxon>Cypridoidea</taxon>
        <taxon>Cyprididae</taxon>
        <taxon>Notodromas</taxon>
    </lineage>
</organism>
<keyword evidence="3 7" id="KW-0812">Transmembrane</keyword>
<evidence type="ECO:0000256" key="5">
    <source>
        <dbReference type="ARBA" id="ARBA00023136"/>
    </source>
</evidence>
<feature type="transmembrane region" description="Helical" evidence="7">
    <location>
        <begin position="295"/>
        <end position="313"/>
    </location>
</feature>
<evidence type="ECO:0000256" key="1">
    <source>
        <dbReference type="ARBA" id="ARBA00004141"/>
    </source>
</evidence>
<dbReference type="InterPro" id="IPR011701">
    <property type="entry name" value="MFS"/>
</dbReference>
<sequence>MAEIDGKKVDELDGGLQHPSHHRIRGTSLSTTEVDPHGSSLKVFKQWSTRQKIVVCALALLDFCGFACLSVMGPFFPTEATAKGVSAHVVGLIFSCYAFTTFATSPLWGRVVPRCGPKAVIMIGGLLTGSACCAFGFLDLIPDTVGFTVACFTVRMVEALGFAAFNTALFTIVASMFLETMGSALLEILIGSGLAIGPAIGSGLYMAGGYPAPFAFLGALLLCIVGVLYVTLPSVQPVLEDDSSVAETYSTVKVLKSFSATLICMTVLGNALGIAYLIPILSLHLGTLGVAEEKAGYMFLCHLGMYALVAPISGHFSDKYPKKRFAIIGSGLLLFTAGTLIIGPSPFLLGILPQNLGTTIVGLLVIGMGSAFALVPTFQSLITCMIDMIGPSLAATTMEYLGFPWSTTICSCILLVIGLLCVYRHNVDRPERSRRFLQPRTNSTNETAPLLH</sequence>
<feature type="transmembrane region" description="Helical" evidence="7">
    <location>
        <begin position="88"/>
        <end position="108"/>
    </location>
</feature>
<feature type="compositionally biased region" description="Basic and acidic residues" evidence="6">
    <location>
        <begin position="1"/>
        <end position="11"/>
    </location>
</feature>
<dbReference type="Proteomes" id="UP000678499">
    <property type="component" value="Unassembled WGS sequence"/>
</dbReference>
<protein>
    <recommendedName>
        <fullName evidence="10">Major facilitator superfamily (MFS) profile domain-containing protein</fullName>
    </recommendedName>
</protein>
<accession>A0A7R9BVP0</accession>
<dbReference type="PANTHER" id="PTHR23506:SF26">
    <property type="entry name" value="MFS-TYPE TRANSPORTER SLC18B1"/>
    <property type="match status" value="1"/>
</dbReference>
<name>A0A7R9BVP0_9CRUS</name>
<feature type="transmembrane region" description="Helical" evidence="7">
    <location>
        <begin position="214"/>
        <end position="232"/>
    </location>
</feature>
<dbReference type="AlphaFoldDB" id="A0A7R9BVP0"/>
<dbReference type="GO" id="GO:0016020">
    <property type="term" value="C:membrane"/>
    <property type="evidence" value="ECO:0007669"/>
    <property type="project" value="UniProtKB-SubCell"/>
</dbReference>
<evidence type="ECO:0000256" key="6">
    <source>
        <dbReference type="SAM" id="MobiDB-lite"/>
    </source>
</evidence>
<keyword evidence="5 7" id="KW-0472">Membrane</keyword>
<comment type="subcellular location">
    <subcellularLocation>
        <location evidence="1">Membrane</location>
        <topology evidence="1">Multi-pass membrane protein</topology>
    </subcellularLocation>
</comment>
<keyword evidence="2" id="KW-0813">Transport</keyword>
<dbReference type="EMBL" id="CAJPEX010003459">
    <property type="protein sequence ID" value="CAG0922243.1"/>
    <property type="molecule type" value="Genomic_DNA"/>
</dbReference>
<gene>
    <name evidence="8" type="ORF">NMOB1V02_LOCUS9723</name>
</gene>
<feature type="transmembrane region" description="Helical" evidence="7">
    <location>
        <begin position="260"/>
        <end position="283"/>
    </location>
</feature>
<feature type="transmembrane region" description="Helical" evidence="7">
    <location>
        <begin position="325"/>
        <end position="344"/>
    </location>
</feature>
<dbReference type="EMBL" id="OA885496">
    <property type="protein sequence ID" value="CAD7282091.1"/>
    <property type="molecule type" value="Genomic_DNA"/>
</dbReference>
<dbReference type="OrthoDB" id="446368at2759"/>
<feature type="transmembrane region" description="Helical" evidence="7">
    <location>
        <begin position="53"/>
        <end position="76"/>
    </location>
</feature>
<evidence type="ECO:0008006" key="10">
    <source>
        <dbReference type="Google" id="ProtNLM"/>
    </source>
</evidence>
<evidence type="ECO:0000256" key="4">
    <source>
        <dbReference type="ARBA" id="ARBA00022989"/>
    </source>
</evidence>
<feature type="region of interest" description="Disordered" evidence="6">
    <location>
        <begin position="1"/>
        <end position="36"/>
    </location>
</feature>
<feature type="transmembrane region" description="Helical" evidence="7">
    <location>
        <begin position="120"/>
        <end position="140"/>
    </location>
</feature>
<dbReference type="SUPFAM" id="SSF103473">
    <property type="entry name" value="MFS general substrate transporter"/>
    <property type="match status" value="1"/>
</dbReference>
<feature type="transmembrane region" description="Helical" evidence="7">
    <location>
        <begin position="185"/>
        <end position="208"/>
    </location>
</feature>
<dbReference type="GO" id="GO:0022857">
    <property type="term" value="F:transmembrane transporter activity"/>
    <property type="evidence" value="ECO:0007669"/>
    <property type="project" value="InterPro"/>
</dbReference>
<dbReference type="InterPro" id="IPR036259">
    <property type="entry name" value="MFS_trans_sf"/>
</dbReference>
<evidence type="ECO:0000256" key="3">
    <source>
        <dbReference type="ARBA" id="ARBA00022692"/>
    </source>
</evidence>
<evidence type="ECO:0000256" key="2">
    <source>
        <dbReference type="ARBA" id="ARBA00022448"/>
    </source>
</evidence>
<feature type="transmembrane region" description="Helical" evidence="7">
    <location>
        <begin position="160"/>
        <end position="178"/>
    </location>
</feature>
<proteinExistence type="predicted"/>
<dbReference type="InterPro" id="IPR050930">
    <property type="entry name" value="MFS_Vesicular_Transporter"/>
</dbReference>
<keyword evidence="4 7" id="KW-1133">Transmembrane helix</keyword>
<dbReference type="Gene3D" id="1.20.1250.20">
    <property type="entry name" value="MFS general substrate transporter like domains"/>
    <property type="match status" value="2"/>
</dbReference>
<keyword evidence="9" id="KW-1185">Reference proteome</keyword>
<evidence type="ECO:0000313" key="8">
    <source>
        <dbReference type="EMBL" id="CAD7282091.1"/>
    </source>
</evidence>
<evidence type="ECO:0000256" key="7">
    <source>
        <dbReference type="SAM" id="Phobius"/>
    </source>
</evidence>
<feature type="transmembrane region" description="Helical" evidence="7">
    <location>
        <begin position="404"/>
        <end position="423"/>
    </location>
</feature>
<reference evidence="8" key="1">
    <citation type="submission" date="2020-11" db="EMBL/GenBank/DDBJ databases">
        <authorList>
            <person name="Tran Van P."/>
        </authorList>
    </citation>
    <scope>NUCLEOTIDE SEQUENCE</scope>
</reference>
<dbReference type="PANTHER" id="PTHR23506">
    <property type="entry name" value="GH10249P"/>
    <property type="match status" value="1"/>
</dbReference>
<feature type="transmembrane region" description="Helical" evidence="7">
    <location>
        <begin position="356"/>
        <end position="374"/>
    </location>
</feature>
<evidence type="ECO:0000313" key="9">
    <source>
        <dbReference type="Proteomes" id="UP000678499"/>
    </source>
</evidence>